<dbReference type="PANTHER" id="PTHR43685:SF5">
    <property type="entry name" value="GLYCOSYLTRANSFERASE EPSE-RELATED"/>
    <property type="match status" value="1"/>
</dbReference>
<dbReference type="SUPFAM" id="SSF53448">
    <property type="entry name" value="Nucleotide-diphospho-sugar transferases"/>
    <property type="match status" value="1"/>
</dbReference>
<feature type="domain" description="Glycosyltransferase 2-like" evidence="4">
    <location>
        <begin position="3"/>
        <end position="165"/>
    </location>
</feature>
<reference evidence="5 6" key="1">
    <citation type="submission" date="2024-08" db="EMBL/GenBank/DDBJ databases">
        <title>Whole-genome sequencing of halo(alkali)philic microorganisms from hypersaline lakes.</title>
        <authorList>
            <person name="Sorokin D.Y."/>
            <person name="Merkel A.Y."/>
            <person name="Messina E."/>
            <person name="Yakimov M."/>
        </authorList>
    </citation>
    <scope>NUCLEOTIDE SEQUENCE [LARGE SCALE GENOMIC DNA]</scope>
    <source>
        <strain evidence="5 6">AB-hyl4</strain>
    </source>
</reference>
<evidence type="ECO:0000313" key="6">
    <source>
        <dbReference type="Proteomes" id="UP001575105"/>
    </source>
</evidence>
<organism evidence="5 6">
    <name type="scientific">Natronomicrosphaera hydrolytica</name>
    <dbReference type="NCBI Taxonomy" id="3242702"/>
    <lineage>
        <taxon>Bacteria</taxon>
        <taxon>Pseudomonadati</taxon>
        <taxon>Planctomycetota</taxon>
        <taxon>Phycisphaerae</taxon>
        <taxon>Phycisphaerales</taxon>
        <taxon>Phycisphaeraceae</taxon>
        <taxon>Natronomicrosphaera</taxon>
    </lineage>
</organism>
<dbReference type="Gene3D" id="3.90.550.10">
    <property type="entry name" value="Spore Coat Polysaccharide Biosynthesis Protein SpsA, Chain A"/>
    <property type="match status" value="1"/>
</dbReference>
<keyword evidence="6" id="KW-1185">Reference proteome</keyword>
<dbReference type="RefSeq" id="WP_425345191.1">
    <property type="nucleotide sequence ID" value="NZ_JBGUBD010000004.1"/>
</dbReference>
<dbReference type="EMBL" id="JBGUBD010000004">
    <property type="protein sequence ID" value="MFA9478268.1"/>
    <property type="molecule type" value="Genomic_DNA"/>
</dbReference>
<dbReference type="InterPro" id="IPR029044">
    <property type="entry name" value="Nucleotide-diphossugar_trans"/>
</dbReference>
<dbReference type="PANTHER" id="PTHR43685">
    <property type="entry name" value="GLYCOSYLTRANSFERASE"/>
    <property type="match status" value="1"/>
</dbReference>
<evidence type="ECO:0000313" key="5">
    <source>
        <dbReference type="EMBL" id="MFA9478268.1"/>
    </source>
</evidence>
<evidence type="ECO:0000259" key="4">
    <source>
        <dbReference type="Pfam" id="PF00535"/>
    </source>
</evidence>
<dbReference type="Pfam" id="PF00535">
    <property type="entry name" value="Glycos_transf_2"/>
    <property type="match status" value="1"/>
</dbReference>
<keyword evidence="2" id="KW-0328">Glycosyltransferase</keyword>
<accession>A0ABV4U7M1</accession>
<gene>
    <name evidence="5" type="ORF">ACERK3_08160</name>
</gene>
<evidence type="ECO:0000256" key="3">
    <source>
        <dbReference type="ARBA" id="ARBA00022679"/>
    </source>
</evidence>
<dbReference type="InterPro" id="IPR001173">
    <property type="entry name" value="Glyco_trans_2-like"/>
</dbReference>
<dbReference type="Proteomes" id="UP001575105">
    <property type="component" value="Unassembled WGS sequence"/>
</dbReference>
<protein>
    <submittedName>
        <fullName evidence="5">Glycosyltransferase family 2 protein</fullName>
    </submittedName>
</protein>
<evidence type="ECO:0000256" key="1">
    <source>
        <dbReference type="ARBA" id="ARBA00006739"/>
    </source>
</evidence>
<keyword evidence="3" id="KW-0808">Transferase</keyword>
<proteinExistence type="inferred from homology"/>
<comment type="similarity">
    <text evidence="1">Belongs to the glycosyltransferase 2 family.</text>
</comment>
<comment type="caution">
    <text evidence="5">The sequence shown here is derived from an EMBL/GenBank/DDBJ whole genome shotgun (WGS) entry which is preliminary data.</text>
</comment>
<dbReference type="InterPro" id="IPR050834">
    <property type="entry name" value="Glycosyltransf_2"/>
</dbReference>
<sequence>MISVLMPAYNAERYIDEAIESVLAQTYRDFELIVIDDGSTDGTRTIADGYAERDERVRVLSHANMGMGASMNDARQHARYEWLAVLDSDDRMKPNRLARQLAFIEEHPDVSLLSSLVHLIDEQGRVIGTTRSPFTSAEAVAKAVRSNVLLGFHHPAQLMRKAAIDAVGGYRNAFWPCNDLDLLNRIAEAGYGVLVQPEVLTEYRIHGGSVCVSAARETLWKLEWVEDCMCRRRAGEPERDWDEFMSWHRELPWPRRLNRERGILARTLYKAAVQHLSCGQYLPLTSKLLTSLLLDPGFVVPRLLPRLFGR</sequence>
<evidence type="ECO:0000256" key="2">
    <source>
        <dbReference type="ARBA" id="ARBA00022676"/>
    </source>
</evidence>
<name>A0ABV4U7M1_9BACT</name>